<feature type="compositionally biased region" description="Polar residues" evidence="1">
    <location>
        <begin position="1"/>
        <end position="11"/>
    </location>
</feature>
<dbReference type="PANTHER" id="PTHR30590">
    <property type="entry name" value="INNER MEMBRANE PROTEIN"/>
    <property type="match status" value="1"/>
</dbReference>
<feature type="transmembrane region" description="Helical" evidence="2">
    <location>
        <begin position="106"/>
        <end position="123"/>
    </location>
</feature>
<name>A0A7Y6M492_9ACTN</name>
<proteinExistence type="predicted"/>
<feature type="domain" description="DUF418" evidence="3">
    <location>
        <begin position="237"/>
        <end position="393"/>
    </location>
</feature>
<feature type="transmembrane region" description="Helical" evidence="2">
    <location>
        <begin position="256"/>
        <end position="274"/>
    </location>
</feature>
<dbReference type="RefSeq" id="WP_175590475.1">
    <property type="nucleotide sequence ID" value="NZ_JABWGN010000006.1"/>
</dbReference>
<feature type="transmembrane region" description="Helical" evidence="2">
    <location>
        <begin position="33"/>
        <end position="52"/>
    </location>
</feature>
<feature type="transmembrane region" description="Helical" evidence="2">
    <location>
        <begin position="286"/>
        <end position="308"/>
    </location>
</feature>
<dbReference type="Proteomes" id="UP000586042">
    <property type="component" value="Unassembled WGS sequence"/>
</dbReference>
<feature type="transmembrane region" description="Helical" evidence="2">
    <location>
        <begin position="329"/>
        <end position="348"/>
    </location>
</feature>
<feature type="region of interest" description="Disordered" evidence="1">
    <location>
        <begin position="1"/>
        <end position="21"/>
    </location>
</feature>
<evidence type="ECO:0000256" key="2">
    <source>
        <dbReference type="SAM" id="Phobius"/>
    </source>
</evidence>
<dbReference type="InterPro" id="IPR052529">
    <property type="entry name" value="Bact_Transport_Assoc"/>
</dbReference>
<feature type="transmembrane region" description="Helical" evidence="2">
    <location>
        <begin position="354"/>
        <end position="375"/>
    </location>
</feature>
<evidence type="ECO:0000256" key="1">
    <source>
        <dbReference type="SAM" id="MobiDB-lite"/>
    </source>
</evidence>
<feature type="transmembrane region" description="Helical" evidence="2">
    <location>
        <begin position="129"/>
        <end position="146"/>
    </location>
</feature>
<dbReference type="Pfam" id="PF04235">
    <property type="entry name" value="DUF418"/>
    <property type="match status" value="1"/>
</dbReference>
<evidence type="ECO:0000313" key="4">
    <source>
        <dbReference type="EMBL" id="NUW33019.1"/>
    </source>
</evidence>
<reference evidence="4 5" key="1">
    <citation type="submission" date="2020-06" db="EMBL/GenBank/DDBJ databases">
        <title>Nonomuraea sp. SMC257, a novel actinomycete isolated from soil.</title>
        <authorList>
            <person name="Chanama M."/>
        </authorList>
    </citation>
    <scope>NUCLEOTIDE SEQUENCE [LARGE SCALE GENOMIC DNA]</scope>
    <source>
        <strain evidence="4 5">SMC257</strain>
    </source>
</reference>
<feature type="transmembrane region" description="Helical" evidence="2">
    <location>
        <begin position="211"/>
        <end position="235"/>
    </location>
</feature>
<evidence type="ECO:0000259" key="3">
    <source>
        <dbReference type="Pfam" id="PF04235"/>
    </source>
</evidence>
<dbReference type="InterPro" id="IPR007349">
    <property type="entry name" value="DUF418"/>
</dbReference>
<dbReference type="AlphaFoldDB" id="A0A7Y6M492"/>
<protein>
    <submittedName>
        <fullName evidence="4">DUF418 domain-containing protein</fullName>
    </submittedName>
</protein>
<keyword evidence="2" id="KW-0472">Membrane</keyword>
<dbReference type="PANTHER" id="PTHR30590:SF2">
    <property type="entry name" value="INNER MEMBRANE PROTEIN"/>
    <property type="match status" value="1"/>
</dbReference>
<dbReference type="EMBL" id="JABWGN010000006">
    <property type="protein sequence ID" value="NUW33019.1"/>
    <property type="molecule type" value="Genomic_DNA"/>
</dbReference>
<keyword evidence="2" id="KW-1133">Transmembrane helix</keyword>
<keyword evidence="5" id="KW-1185">Reference proteome</keyword>
<accession>A0A7Y6M492</accession>
<gene>
    <name evidence="4" type="ORF">HTZ77_16480</name>
</gene>
<feature type="transmembrane region" description="Helical" evidence="2">
    <location>
        <begin position="153"/>
        <end position="175"/>
    </location>
</feature>
<evidence type="ECO:0000313" key="5">
    <source>
        <dbReference type="Proteomes" id="UP000586042"/>
    </source>
</evidence>
<sequence length="397" mass="41548">MTQPSTPSATTAGRGHESAPAGRVHEVDAVRGFALAGILVANIGFLADPGYAMADAMPISEGPVAYVIVALVLTKFYVIFSFLFGYSFTLQMRAAERAGADVRARTLRRCLGLLLIGVAHGFLLWVGDILTLYALLGVVLLALRNLRPRTAVITGAAIIGTLTLVMAALAALSALDPSGSPAAQADPAEAARVLALATGGPLDFLRMQASLYPPMALMVWVFQGPMALAMFLFGLAAGKTRLLEGLGTRTRLLRRVQWIGFGIGLPGGVLYAWSSPRTGVVEVAGLAVNTVTSLLLAAAYVATLVRVIGRFPAVGRVLAPAGRMAASNYLGQSLLIALVFTGYGLALGGRLAPIAVMGVAAAIYAVLLTLSAWWLRSHRLGPVEYGLRRLTNGPSRS</sequence>
<feature type="transmembrane region" description="Helical" evidence="2">
    <location>
        <begin position="64"/>
        <end position="86"/>
    </location>
</feature>
<keyword evidence="2" id="KW-0812">Transmembrane</keyword>
<comment type="caution">
    <text evidence="4">The sequence shown here is derived from an EMBL/GenBank/DDBJ whole genome shotgun (WGS) entry which is preliminary data.</text>
</comment>
<organism evidence="4 5">
    <name type="scientific">Nonomuraea montanisoli</name>
    <dbReference type="NCBI Taxonomy" id="2741721"/>
    <lineage>
        <taxon>Bacteria</taxon>
        <taxon>Bacillati</taxon>
        <taxon>Actinomycetota</taxon>
        <taxon>Actinomycetes</taxon>
        <taxon>Streptosporangiales</taxon>
        <taxon>Streptosporangiaceae</taxon>
        <taxon>Nonomuraea</taxon>
    </lineage>
</organism>